<dbReference type="Pfam" id="PF03466">
    <property type="entry name" value="LysR_substrate"/>
    <property type="match status" value="1"/>
</dbReference>
<dbReference type="InterPro" id="IPR058163">
    <property type="entry name" value="LysR-type_TF_proteobact-type"/>
</dbReference>
<dbReference type="EMBL" id="RDRB01000002">
    <property type="protein sequence ID" value="ROU03689.1"/>
    <property type="molecule type" value="Genomic_DNA"/>
</dbReference>
<keyword evidence="3" id="KW-0238">DNA-binding</keyword>
<keyword evidence="2" id="KW-0805">Transcription regulation</keyword>
<dbReference type="OrthoDB" id="9804958at2"/>
<dbReference type="SUPFAM" id="SSF46785">
    <property type="entry name" value="Winged helix' DNA-binding domain"/>
    <property type="match status" value="1"/>
</dbReference>
<name>A0A3N2R891_9RHOB</name>
<evidence type="ECO:0000256" key="1">
    <source>
        <dbReference type="ARBA" id="ARBA00009437"/>
    </source>
</evidence>
<dbReference type="Gene3D" id="1.10.10.10">
    <property type="entry name" value="Winged helix-like DNA-binding domain superfamily/Winged helix DNA-binding domain"/>
    <property type="match status" value="1"/>
</dbReference>
<sequence>MARPYDLPSMTSLVCFEAAARNLSFKAAAAELNGTPAAVSHQIKSLEREIADRLFRRQHRGVELTETGAILFVALQRGFEGISETVAAIRARRPEEEVVIQATTAMSAFWLTPRISGFWQSHPEIVVSQIVSDTGIASESADLVIHYGQMPDDGGDYRVLFHDRIMALGSPTYAGARRIRGVADLLEQPLIHVTAEDRGWTGWADWFAALGHGAPTGRRHPVNNYMIALQMAQDGVGAVLGWDGLVGPLLEGGQLVQLVPETVASPHPFFLKLHPRASHNARVFCDWLEGRPG</sequence>
<dbReference type="GO" id="GO:0043565">
    <property type="term" value="F:sequence-specific DNA binding"/>
    <property type="evidence" value="ECO:0007669"/>
    <property type="project" value="TreeGrafter"/>
</dbReference>
<dbReference type="InterPro" id="IPR005119">
    <property type="entry name" value="LysR_subst-bd"/>
</dbReference>
<dbReference type="PROSITE" id="PS50931">
    <property type="entry name" value="HTH_LYSR"/>
    <property type="match status" value="1"/>
</dbReference>
<keyword evidence="4" id="KW-0804">Transcription</keyword>
<dbReference type="InterPro" id="IPR036388">
    <property type="entry name" value="WH-like_DNA-bd_sf"/>
</dbReference>
<evidence type="ECO:0000256" key="4">
    <source>
        <dbReference type="ARBA" id="ARBA00023163"/>
    </source>
</evidence>
<dbReference type="AlphaFoldDB" id="A0A3N2R891"/>
<evidence type="ECO:0000256" key="2">
    <source>
        <dbReference type="ARBA" id="ARBA00023015"/>
    </source>
</evidence>
<comment type="similarity">
    <text evidence="1">Belongs to the LysR transcriptional regulatory family.</text>
</comment>
<dbReference type="InterPro" id="IPR000847">
    <property type="entry name" value="LysR_HTH_N"/>
</dbReference>
<dbReference type="PANTHER" id="PTHR30537:SF26">
    <property type="entry name" value="GLYCINE CLEAVAGE SYSTEM TRANSCRIPTIONAL ACTIVATOR"/>
    <property type="match status" value="1"/>
</dbReference>
<protein>
    <submittedName>
        <fullName evidence="6">LysR family transcriptional regulator</fullName>
    </submittedName>
</protein>
<evidence type="ECO:0000313" key="6">
    <source>
        <dbReference type="EMBL" id="ROU03689.1"/>
    </source>
</evidence>
<dbReference type="InterPro" id="IPR036390">
    <property type="entry name" value="WH_DNA-bd_sf"/>
</dbReference>
<dbReference type="SUPFAM" id="SSF53850">
    <property type="entry name" value="Periplasmic binding protein-like II"/>
    <property type="match status" value="1"/>
</dbReference>
<feature type="domain" description="HTH lysR-type" evidence="5">
    <location>
        <begin position="8"/>
        <end position="65"/>
    </location>
</feature>
<dbReference type="GO" id="GO:0006351">
    <property type="term" value="P:DNA-templated transcription"/>
    <property type="evidence" value="ECO:0007669"/>
    <property type="project" value="TreeGrafter"/>
</dbReference>
<dbReference type="Pfam" id="PF00126">
    <property type="entry name" value="HTH_1"/>
    <property type="match status" value="1"/>
</dbReference>
<evidence type="ECO:0000256" key="3">
    <source>
        <dbReference type="ARBA" id="ARBA00023125"/>
    </source>
</evidence>
<reference evidence="6 7" key="1">
    <citation type="submission" date="2018-10" db="EMBL/GenBank/DDBJ databases">
        <title>Histidinibacterium lentulum gen. nov., sp. nov., a marine bacterium from the culture broth of Picochlorum sp. 122.</title>
        <authorList>
            <person name="Wang G."/>
        </authorList>
    </citation>
    <scope>NUCLEOTIDE SEQUENCE [LARGE SCALE GENOMIC DNA]</scope>
    <source>
        <strain evidence="6 7">B17</strain>
    </source>
</reference>
<dbReference type="Gene3D" id="3.40.190.10">
    <property type="entry name" value="Periplasmic binding protein-like II"/>
    <property type="match status" value="2"/>
</dbReference>
<evidence type="ECO:0000259" key="5">
    <source>
        <dbReference type="PROSITE" id="PS50931"/>
    </source>
</evidence>
<dbReference type="GO" id="GO:0003700">
    <property type="term" value="F:DNA-binding transcription factor activity"/>
    <property type="evidence" value="ECO:0007669"/>
    <property type="project" value="InterPro"/>
</dbReference>
<organism evidence="6 7">
    <name type="scientific">Histidinibacterium lentulum</name>
    <dbReference type="NCBI Taxonomy" id="2480588"/>
    <lineage>
        <taxon>Bacteria</taxon>
        <taxon>Pseudomonadati</taxon>
        <taxon>Pseudomonadota</taxon>
        <taxon>Alphaproteobacteria</taxon>
        <taxon>Rhodobacterales</taxon>
        <taxon>Paracoccaceae</taxon>
        <taxon>Histidinibacterium</taxon>
    </lineage>
</organism>
<accession>A0A3N2R891</accession>
<gene>
    <name evidence="6" type="ORF">EAT49_05170</name>
</gene>
<dbReference type="Proteomes" id="UP000268016">
    <property type="component" value="Unassembled WGS sequence"/>
</dbReference>
<evidence type="ECO:0000313" key="7">
    <source>
        <dbReference type="Proteomes" id="UP000268016"/>
    </source>
</evidence>
<dbReference type="PANTHER" id="PTHR30537">
    <property type="entry name" value="HTH-TYPE TRANSCRIPTIONAL REGULATOR"/>
    <property type="match status" value="1"/>
</dbReference>
<comment type="caution">
    <text evidence="6">The sequence shown here is derived from an EMBL/GenBank/DDBJ whole genome shotgun (WGS) entry which is preliminary data.</text>
</comment>
<keyword evidence="7" id="KW-1185">Reference proteome</keyword>
<proteinExistence type="inferred from homology"/>